<evidence type="ECO:0000256" key="17">
    <source>
        <dbReference type="SAM" id="SignalP"/>
    </source>
</evidence>
<evidence type="ECO:0000256" key="12">
    <source>
        <dbReference type="ARBA" id="ARBA00023136"/>
    </source>
</evidence>
<keyword evidence="11" id="KW-1064">Adaptive immunity</keyword>
<keyword evidence="4" id="KW-1003">Cell membrane</keyword>
<dbReference type="PROSITE" id="PS51055">
    <property type="entry name" value="ITAM_1"/>
    <property type="match status" value="1"/>
</dbReference>
<comment type="caution">
    <text evidence="19">The sequence shown here is derived from an EMBL/GenBank/DDBJ whole genome shotgun (WGS) entry which is preliminary data.</text>
</comment>
<comment type="subcellular location">
    <subcellularLocation>
        <location evidence="1">Cell membrane</location>
        <topology evidence="1">Single-pass type I membrane protein</topology>
    </subcellularLocation>
</comment>
<dbReference type="InterPro" id="IPR012349">
    <property type="entry name" value="Split_barrel_FMN-bd"/>
</dbReference>
<evidence type="ECO:0000256" key="4">
    <source>
        <dbReference type="ARBA" id="ARBA00022475"/>
    </source>
</evidence>
<evidence type="ECO:0000256" key="6">
    <source>
        <dbReference type="ARBA" id="ARBA00022692"/>
    </source>
</evidence>
<evidence type="ECO:0000313" key="19">
    <source>
        <dbReference type="EMBL" id="MEQ2279212.1"/>
    </source>
</evidence>
<keyword evidence="13" id="KW-0675">Receptor</keyword>
<accession>A0ABV0XCN9</accession>
<dbReference type="PANTHER" id="PTHR10035">
    <property type="entry name" value="T-CELL SURFACE GLYCOPROTEIN CD3 ZETA CHAIN"/>
    <property type="match status" value="1"/>
</dbReference>
<evidence type="ECO:0000259" key="18">
    <source>
        <dbReference type="Pfam" id="PF13883"/>
    </source>
</evidence>
<dbReference type="Pfam" id="PF02189">
    <property type="entry name" value="ITAM"/>
    <property type="match status" value="1"/>
</dbReference>
<dbReference type="SUPFAM" id="SSF50475">
    <property type="entry name" value="FMN-binding split barrel"/>
    <property type="match status" value="1"/>
</dbReference>
<keyword evidence="8" id="KW-0677">Repeat</keyword>
<dbReference type="Gene3D" id="2.30.110.10">
    <property type="entry name" value="Electron Transport, Fmn-binding Protein, Chain A"/>
    <property type="match status" value="1"/>
</dbReference>
<keyword evidence="10" id="KW-1133">Transmembrane helix</keyword>
<keyword evidence="5" id="KW-0597">Phosphoprotein</keyword>
<evidence type="ECO:0000256" key="9">
    <source>
        <dbReference type="ARBA" id="ARBA00022859"/>
    </source>
</evidence>
<evidence type="ECO:0000256" key="7">
    <source>
        <dbReference type="ARBA" id="ARBA00022729"/>
    </source>
</evidence>
<evidence type="ECO:0000256" key="16">
    <source>
        <dbReference type="SAM" id="MobiDB-lite"/>
    </source>
</evidence>
<dbReference type="InterPro" id="IPR021663">
    <property type="entry name" value="CD3_zeta/IgE_Fc_rcpt_gamma"/>
</dbReference>
<reference evidence="19 20" key="1">
    <citation type="submission" date="2021-06" db="EMBL/GenBank/DDBJ databases">
        <authorList>
            <person name="Palmer J.M."/>
        </authorList>
    </citation>
    <scope>NUCLEOTIDE SEQUENCE [LARGE SCALE GENOMIC DNA]</scope>
    <source>
        <strain evidence="19 20">AS_MEX2019</strain>
        <tissue evidence="19">Muscle</tissue>
    </source>
</reference>
<dbReference type="SMART" id="SM00077">
    <property type="entry name" value="ITAM"/>
    <property type="match status" value="3"/>
</dbReference>
<feature type="chain" id="PRO_5046317733" description="T-cell surface glycoprotein CD3 zeta chain" evidence="17">
    <location>
        <begin position="20"/>
        <end position="477"/>
    </location>
</feature>
<organism evidence="19 20">
    <name type="scientific">Ameca splendens</name>
    <dbReference type="NCBI Taxonomy" id="208324"/>
    <lineage>
        <taxon>Eukaryota</taxon>
        <taxon>Metazoa</taxon>
        <taxon>Chordata</taxon>
        <taxon>Craniata</taxon>
        <taxon>Vertebrata</taxon>
        <taxon>Euteleostomi</taxon>
        <taxon>Actinopterygii</taxon>
        <taxon>Neopterygii</taxon>
        <taxon>Teleostei</taxon>
        <taxon>Neoteleostei</taxon>
        <taxon>Acanthomorphata</taxon>
        <taxon>Ovalentaria</taxon>
        <taxon>Atherinomorphae</taxon>
        <taxon>Cyprinodontiformes</taxon>
        <taxon>Goodeidae</taxon>
        <taxon>Ameca</taxon>
    </lineage>
</organism>
<comment type="similarity">
    <text evidence="2">Belongs to the CD3Z/FCER1G family.</text>
</comment>
<feature type="compositionally biased region" description="Basic and acidic residues" evidence="16">
    <location>
        <begin position="411"/>
        <end position="423"/>
    </location>
</feature>
<keyword evidence="20" id="KW-1185">Reference proteome</keyword>
<dbReference type="InterPro" id="IPR003110">
    <property type="entry name" value="Phos_immunorcpt_sig_ITAM"/>
</dbReference>
<sequence length="477" mass="52761">MISSVRPALLLLLLGLSLASVGSSSSASVGSSSSAGRVQIPPHDQVARVARFIAHQCSWASMATISTHKPVVGQPFSNVFSVSDGPLGTSSGVPYMYLTRMEVSVQDLQVNPQASLSMSLAQTDYCRQQGFDPQSPLCAHIILSGSVLQVNGTEADFAKKALFSQHPEMIDWPTDHNWFFAKFNITQVWVRRPTGSTTDGIQPVTRGDEELMVVLIRFRNRFNHFSTNSQSLSPLTIKHFSRRPCPSGQLYIWTQTEQELLGVVQLEPSELVCGRSVSLCVTWHSSSSPLPAPLHLDSAEEDASLRFCRCRTGSALKSCTNWGNWFEMELKTWVPGLLVLAGVLPSAEALGIADPQLCYVLDGFLGLYGLIITGMFIKEKFFKSKVKGAEEPTYTGLRGQSADTYEPLMTDPERGGRNRRVVEDSTYTGLQKRTEPTYKELPIKKERQRKNEQVYQGLSSATRDTYDSLKMQPLPAR</sequence>
<dbReference type="EMBL" id="JAHRIP010000358">
    <property type="protein sequence ID" value="MEQ2279212.1"/>
    <property type="molecule type" value="Genomic_DNA"/>
</dbReference>
<keyword evidence="6" id="KW-0812">Transmembrane</keyword>
<name>A0ABV0XCN9_9TELE</name>
<dbReference type="PANTHER" id="PTHR10035:SF2">
    <property type="entry name" value="T-CELL SURFACE GLYCOPROTEIN CD3 ZETA CHAIN"/>
    <property type="match status" value="1"/>
</dbReference>
<feature type="signal peptide" evidence="17">
    <location>
        <begin position="1"/>
        <end position="19"/>
    </location>
</feature>
<feature type="domain" description="CREG-like beta-barrel" evidence="18">
    <location>
        <begin position="41"/>
        <end position="190"/>
    </location>
</feature>
<evidence type="ECO:0000256" key="8">
    <source>
        <dbReference type="ARBA" id="ARBA00022737"/>
    </source>
</evidence>
<dbReference type="Proteomes" id="UP001469553">
    <property type="component" value="Unassembled WGS sequence"/>
</dbReference>
<proteinExistence type="inferred from homology"/>
<evidence type="ECO:0000313" key="20">
    <source>
        <dbReference type="Proteomes" id="UP001469553"/>
    </source>
</evidence>
<evidence type="ECO:0000256" key="11">
    <source>
        <dbReference type="ARBA" id="ARBA00023130"/>
    </source>
</evidence>
<evidence type="ECO:0000256" key="14">
    <source>
        <dbReference type="ARBA" id="ARBA00030941"/>
    </source>
</evidence>
<evidence type="ECO:0000256" key="3">
    <source>
        <dbReference type="ARBA" id="ARBA00020448"/>
    </source>
</evidence>
<feature type="compositionally biased region" description="Basic and acidic residues" evidence="16">
    <location>
        <begin position="432"/>
        <end position="452"/>
    </location>
</feature>
<feature type="region of interest" description="Disordered" evidence="16">
    <location>
        <begin position="395"/>
        <end position="477"/>
    </location>
</feature>
<evidence type="ECO:0000256" key="13">
    <source>
        <dbReference type="ARBA" id="ARBA00023170"/>
    </source>
</evidence>
<keyword evidence="7 17" id="KW-0732">Signal</keyword>
<dbReference type="Pfam" id="PF13883">
    <property type="entry name" value="CREG_beta-barrel"/>
    <property type="match status" value="1"/>
</dbReference>
<evidence type="ECO:0000256" key="1">
    <source>
        <dbReference type="ARBA" id="ARBA00004251"/>
    </source>
</evidence>
<feature type="compositionally biased region" description="Polar residues" evidence="16">
    <location>
        <begin position="453"/>
        <end position="463"/>
    </location>
</feature>
<keyword evidence="9" id="KW-0391">Immunity</keyword>
<comment type="function">
    <text evidence="15">Part of the TCR-CD3 complex present on T-lymphocyte cell surface that plays an essential role in adaptive immune response. When antigen presenting cells (APCs) activate T-cell receptor (TCR), TCR-mediated signals are transmitted across the cell membrane by the CD3 chains CD3D, CD3E, CD3G and CD3Z. All CD3 chains contain immunoreceptor tyrosine-based activation motifs (ITAMs) in their cytoplasmic domain. Upon TCR engagement, these motifs become phosphorylated by Src family protein tyrosine kinases LCK and FYN, resulting in the activation of downstream signaling pathways. CD3Z ITAMs phosphorylation creates multiple docking sites for the protein kinase ZAP70 leading to ZAP70 phosphorylation and its conversion into a catalytically active enzyme. Plays an important role in intrathymic T-cell differentiation. Additionally, participates in the activity-dependent synapse formation of retinal ganglion cells (RGCs) in both the retina and dorsal lateral geniculate nucleus (dLGN).</text>
</comment>
<keyword evidence="12" id="KW-0472">Membrane</keyword>
<dbReference type="InterPro" id="IPR055343">
    <property type="entry name" value="CREG_beta-barrel"/>
</dbReference>
<evidence type="ECO:0000256" key="5">
    <source>
        <dbReference type="ARBA" id="ARBA00022553"/>
    </source>
</evidence>
<evidence type="ECO:0000256" key="10">
    <source>
        <dbReference type="ARBA" id="ARBA00022989"/>
    </source>
</evidence>
<gene>
    <name evidence="19" type="ORF">AMECASPLE_007140</name>
</gene>
<dbReference type="Pfam" id="PF11628">
    <property type="entry name" value="TCR_zetazeta"/>
    <property type="match status" value="1"/>
</dbReference>
<evidence type="ECO:0000256" key="2">
    <source>
        <dbReference type="ARBA" id="ARBA00007280"/>
    </source>
</evidence>
<protein>
    <recommendedName>
        <fullName evidence="3">T-cell surface glycoprotein CD3 zeta chain</fullName>
    </recommendedName>
    <alternativeName>
        <fullName evidence="14">T-cell receptor T3 zeta chain</fullName>
    </alternativeName>
</protein>
<dbReference type="InterPro" id="IPR024128">
    <property type="entry name" value="T-cell_CD3_zeta"/>
</dbReference>
<evidence type="ECO:0000256" key="15">
    <source>
        <dbReference type="ARBA" id="ARBA00045360"/>
    </source>
</evidence>